<accession>A0A087RX73</accession>
<sequence>MNKIIIAGIIIAISIGIIAVVSNVDDSTYESDIVENQDGETPVPVGKNLKIELREGIGVVGNP</sequence>
<evidence type="ECO:0000313" key="1">
    <source>
        <dbReference type="EMBL" id="KFM18077.1"/>
    </source>
</evidence>
<proteinExistence type="predicted"/>
<dbReference type="EMBL" id="JOSZ01000023">
    <property type="protein sequence ID" value="KFM18077.1"/>
    <property type="molecule type" value="Genomic_DNA"/>
</dbReference>
<dbReference type="AlphaFoldDB" id="A0A087RX73"/>
<protein>
    <submittedName>
        <fullName evidence="1">Uncharacterized protein</fullName>
    </submittedName>
</protein>
<reference evidence="1 2" key="1">
    <citation type="submission" date="2014-06" db="EMBL/GenBank/DDBJ databases">
        <authorList>
            <person name="Ngugi D.K."/>
            <person name="Blom J."/>
            <person name="Alam I."/>
            <person name="Rashid M."/>
            <person name="Baalawi W."/>
            <person name="Zhang G."/>
            <person name="Hikmawan T."/>
            <person name="Guan Y."/>
            <person name="Antunes A."/>
            <person name="Siam R."/>
            <person name="El-Dorry H."/>
            <person name="Bajic V."/>
            <person name="Stingl U."/>
        </authorList>
    </citation>
    <scope>NUCLEOTIDE SEQUENCE [LARGE SCALE GENOMIC DNA]</scope>
    <source>
        <strain evidence="1">SCGC AAA799-P11</strain>
    </source>
</reference>
<gene>
    <name evidence="1" type="ORF">AAA799P11_01234</name>
</gene>
<comment type="caution">
    <text evidence="1">The sequence shown here is derived from an EMBL/GenBank/DDBJ whole genome shotgun (WGS) entry which is preliminary data.</text>
</comment>
<evidence type="ECO:0000313" key="2">
    <source>
        <dbReference type="Proteomes" id="UP000029387"/>
    </source>
</evidence>
<name>A0A087RX73_9ARCH</name>
<dbReference type="Proteomes" id="UP000029387">
    <property type="component" value="Unassembled WGS sequence"/>
</dbReference>
<keyword evidence="2" id="KW-1185">Reference proteome</keyword>
<organism evidence="1 2">
    <name type="scientific">Marine Group I thaumarchaeote SCGC AAA799-P11</name>
    <dbReference type="NCBI Taxonomy" id="1502295"/>
    <lineage>
        <taxon>Archaea</taxon>
        <taxon>Nitrososphaerota</taxon>
        <taxon>Marine Group I</taxon>
    </lineage>
</organism>